<keyword evidence="3" id="KW-1185">Reference proteome</keyword>
<dbReference type="InterPro" id="IPR052539">
    <property type="entry name" value="MGD_biosynthesis_adapter"/>
</dbReference>
<dbReference type="InterPro" id="IPR027417">
    <property type="entry name" value="P-loop_NTPase"/>
</dbReference>
<comment type="caution">
    <text evidence="2">The sequence shown here is derived from an EMBL/GenBank/DDBJ whole genome shotgun (WGS) entry which is preliminary data.</text>
</comment>
<proteinExistence type="predicted"/>
<dbReference type="InterPro" id="IPR004435">
    <property type="entry name" value="MobB_dom"/>
</dbReference>
<organism evidence="2 3">
    <name type="scientific">Cobetia marina</name>
    <name type="common">Deleya marina</name>
    <dbReference type="NCBI Taxonomy" id="28258"/>
    <lineage>
        <taxon>Bacteria</taxon>
        <taxon>Pseudomonadati</taxon>
        <taxon>Pseudomonadota</taxon>
        <taxon>Gammaproteobacteria</taxon>
        <taxon>Oceanospirillales</taxon>
        <taxon>Halomonadaceae</taxon>
        <taxon>Cobetia</taxon>
    </lineage>
</organism>
<gene>
    <name evidence="2" type="primary">mobB</name>
    <name evidence="2" type="ORF">V6243_07725</name>
</gene>
<dbReference type="RefSeq" id="WP_176504114.1">
    <property type="nucleotide sequence ID" value="NZ_JBAKAP010000006.1"/>
</dbReference>
<dbReference type="PANTHER" id="PTHR40072:SF1">
    <property type="entry name" value="MOLYBDOPTERIN-GUANINE DINUCLEOTIDE BIOSYNTHESIS ADAPTER PROTEIN"/>
    <property type="match status" value="1"/>
</dbReference>
<evidence type="ECO:0000259" key="1">
    <source>
        <dbReference type="Pfam" id="PF03205"/>
    </source>
</evidence>
<sequence>MSPGWAARLAASACPLLGIAAWSGTGKTTLLEQLLPALRERGLRVAVIKHAHHAFDVDTPGKDSHRLRSAGATPMLVASARRFALMMETPDQEEADLEQLVAQLDGLAVDLILVEGFKQWPLPKLELHRAAVGKPLRALHDPWIRALAVPGSMDEPVDEPDGEFPVALPADLTRLDLDDIDALAAWVAAWPVQWRLNGGQPRQEVAS</sequence>
<accession>A0ABU9GF30</accession>
<evidence type="ECO:0000313" key="2">
    <source>
        <dbReference type="EMBL" id="MEL0616721.1"/>
    </source>
</evidence>
<reference evidence="2 3" key="1">
    <citation type="submission" date="2024-02" db="EMBL/GenBank/DDBJ databases">
        <title>Bacteria isolated from the canopy kelp, Nereocystis luetkeana.</title>
        <authorList>
            <person name="Pfister C.A."/>
            <person name="Younker I.T."/>
            <person name="Light S.H."/>
        </authorList>
    </citation>
    <scope>NUCLEOTIDE SEQUENCE [LARGE SCALE GENOMIC DNA]</scope>
    <source>
        <strain evidence="2 3">TI.5.07</strain>
    </source>
</reference>
<dbReference type="NCBIfam" id="TIGR00176">
    <property type="entry name" value="mobB"/>
    <property type="match status" value="1"/>
</dbReference>
<dbReference type="Gene3D" id="3.40.50.300">
    <property type="entry name" value="P-loop containing nucleotide triphosphate hydrolases"/>
    <property type="match status" value="1"/>
</dbReference>
<dbReference type="CDD" id="cd03116">
    <property type="entry name" value="MobB"/>
    <property type="match status" value="1"/>
</dbReference>
<dbReference type="Proteomes" id="UP001378242">
    <property type="component" value="Unassembled WGS sequence"/>
</dbReference>
<evidence type="ECO:0000313" key="3">
    <source>
        <dbReference type="Proteomes" id="UP001378242"/>
    </source>
</evidence>
<name>A0ABU9GF30_COBMA</name>
<feature type="domain" description="Molybdopterin-guanine dinucleotide biosynthesis protein B (MobB)" evidence="1">
    <location>
        <begin position="17"/>
        <end position="148"/>
    </location>
</feature>
<dbReference type="Pfam" id="PF03205">
    <property type="entry name" value="MobB"/>
    <property type="match status" value="1"/>
</dbReference>
<dbReference type="EMBL" id="JBAKAP010000006">
    <property type="protein sequence ID" value="MEL0616721.1"/>
    <property type="molecule type" value="Genomic_DNA"/>
</dbReference>
<dbReference type="PANTHER" id="PTHR40072">
    <property type="entry name" value="MOLYBDOPTERIN-GUANINE DINUCLEOTIDE BIOSYNTHESIS ADAPTER PROTEIN-RELATED"/>
    <property type="match status" value="1"/>
</dbReference>
<protein>
    <submittedName>
        <fullName evidence="2">Molybdopterin-guanine dinucleotide biosynthesis protein B</fullName>
    </submittedName>
</protein>
<dbReference type="SUPFAM" id="SSF52540">
    <property type="entry name" value="P-loop containing nucleoside triphosphate hydrolases"/>
    <property type="match status" value="1"/>
</dbReference>